<reference evidence="11 12" key="1">
    <citation type="journal article" date="2019" name="Int. J. Syst. Evol. Microbiol.">
        <title>The Global Catalogue of Microorganisms (GCM) 10K type strain sequencing project: providing services to taxonomists for standard genome sequencing and annotation.</title>
        <authorList>
            <consortium name="The Broad Institute Genomics Platform"/>
            <consortium name="The Broad Institute Genome Sequencing Center for Infectious Disease"/>
            <person name="Wu L."/>
            <person name="Ma J."/>
        </authorList>
    </citation>
    <scope>NUCLEOTIDE SEQUENCE [LARGE SCALE GENOMIC DNA]</scope>
    <source>
        <strain evidence="11 12">JCM 13929</strain>
    </source>
</reference>
<feature type="transmembrane region" description="Helical" evidence="9">
    <location>
        <begin position="30"/>
        <end position="53"/>
    </location>
</feature>
<evidence type="ECO:0000256" key="1">
    <source>
        <dbReference type="ARBA" id="ARBA00000085"/>
    </source>
</evidence>
<dbReference type="PANTHER" id="PTHR24421">
    <property type="entry name" value="NITRATE/NITRITE SENSOR PROTEIN NARX-RELATED"/>
    <property type="match status" value="1"/>
</dbReference>
<keyword evidence="3" id="KW-0597">Phosphoprotein</keyword>
<organism evidence="11 12">
    <name type="scientific">Nonomuraea maheshkhaliensis</name>
    <dbReference type="NCBI Taxonomy" id="419590"/>
    <lineage>
        <taxon>Bacteria</taxon>
        <taxon>Bacillati</taxon>
        <taxon>Actinomycetota</taxon>
        <taxon>Actinomycetes</taxon>
        <taxon>Streptosporangiales</taxon>
        <taxon>Streptosporangiaceae</taxon>
        <taxon>Nonomuraea</taxon>
    </lineage>
</organism>
<dbReference type="GO" id="GO:0016301">
    <property type="term" value="F:kinase activity"/>
    <property type="evidence" value="ECO:0007669"/>
    <property type="project" value="UniProtKB-KW"/>
</dbReference>
<gene>
    <name evidence="11" type="ORF">GCM10009733_094230</name>
</gene>
<dbReference type="Gene3D" id="3.30.565.10">
    <property type="entry name" value="Histidine kinase-like ATPase, C-terminal domain"/>
    <property type="match status" value="1"/>
</dbReference>
<proteinExistence type="predicted"/>
<keyword evidence="12" id="KW-1185">Reference proteome</keyword>
<keyword evidence="5" id="KW-0547">Nucleotide-binding</keyword>
<dbReference type="InterPro" id="IPR036890">
    <property type="entry name" value="HATPase_C_sf"/>
</dbReference>
<dbReference type="InterPro" id="IPR050482">
    <property type="entry name" value="Sensor_HK_TwoCompSys"/>
</dbReference>
<sequence length="394" mass="41061">MSERTSERMAEPSPRREAVPARHLARITDLALAVVTLVFFVAVALATGVHGPWSGPIPLGLFLGALLLVRRRWPMTVLLLSIGGVLVYHLTGHWSPAGWIWPAAVAYFTVATTPRVWWAAAAGLAQLVHSAIDFRPVLDLNPSRYLVHVAGEALLLAILIAAGRVHAAALRRREQLREADSRARVAEERLRVSHEVHDVIAHTLAVVGVQLNVAADALEEEDQAAAATALSLAKDVRSRAMADLRSLITVLRDGPEGTAPQADLASLDTLVADARAAGLAVTFEERGDRAAVTAIPAIAVHRVVQESLANTLKHADASEVAVTIGYGPRSITVEVTDDGRGAPAAAPGAAAAGGHGLAGMRERVSALGGALTAGPAPGGGFTVRAEIPVAGSSA</sequence>
<keyword evidence="9" id="KW-1133">Transmembrane helix</keyword>
<evidence type="ECO:0000256" key="4">
    <source>
        <dbReference type="ARBA" id="ARBA00022679"/>
    </source>
</evidence>
<dbReference type="PANTHER" id="PTHR24421:SF10">
    <property type="entry name" value="NITRATE_NITRITE SENSOR PROTEIN NARQ"/>
    <property type="match status" value="1"/>
</dbReference>
<keyword evidence="9" id="KW-0472">Membrane</keyword>
<dbReference type="EMBL" id="BAAAMU010000131">
    <property type="protein sequence ID" value="GAA1682874.1"/>
    <property type="molecule type" value="Genomic_DNA"/>
</dbReference>
<name>A0ABN2H6P0_9ACTN</name>
<feature type="transmembrane region" description="Helical" evidence="9">
    <location>
        <begin position="73"/>
        <end position="91"/>
    </location>
</feature>
<protein>
    <recommendedName>
        <fullName evidence="2">histidine kinase</fullName>
        <ecNumber evidence="2">2.7.13.3</ecNumber>
    </recommendedName>
</protein>
<dbReference type="Gene3D" id="1.20.5.1930">
    <property type="match status" value="1"/>
</dbReference>
<keyword evidence="4" id="KW-0808">Transferase</keyword>
<dbReference type="Proteomes" id="UP001500064">
    <property type="component" value="Unassembled WGS sequence"/>
</dbReference>
<evidence type="ECO:0000256" key="5">
    <source>
        <dbReference type="ARBA" id="ARBA00022741"/>
    </source>
</evidence>
<dbReference type="SUPFAM" id="SSF55874">
    <property type="entry name" value="ATPase domain of HSP90 chaperone/DNA topoisomerase II/histidine kinase"/>
    <property type="match status" value="1"/>
</dbReference>
<accession>A0ABN2H6P0</accession>
<feature type="domain" description="Histidine kinase" evidence="10">
    <location>
        <begin position="300"/>
        <end position="391"/>
    </location>
</feature>
<evidence type="ECO:0000256" key="2">
    <source>
        <dbReference type="ARBA" id="ARBA00012438"/>
    </source>
</evidence>
<keyword evidence="6 11" id="KW-0418">Kinase</keyword>
<dbReference type="Pfam" id="PF07730">
    <property type="entry name" value="HisKA_3"/>
    <property type="match status" value="1"/>
</dbReference>
<evidence type="ECO:0000256" key="8">
    <source>
        <dbReference type="ARBA" id="ARBA00023012"/>
    </source>
</evidence>
<evidence type="ECO:0000256" key="7">
    <source>
        <dbReference type="ARBA" id="ARBA00022840"/>
    </source>
</evidence>
<dbReference type="InterPro" id="IPR011712">
    <property type="entry name" value="Sig_transdc_His_kin_sub3_dim/P"/>
</dbReference>
<feature type="transmembrane region" description="Helical" evidence="9">
    <location>
        <begin position="145"/>
        <end position="167"/>
    </location>
</feature>
<dbReference type="CDD" id="cd16917">
    <property type="entry name" value="HATPase_UhpB-NarQ-NarX-like"/>
    <property type="match status" value="1"/>
</dbReference>
<comment type="catalytic activity">
    <reaction evidence="1">
        <text>ATP + protein L-histidine = ADP + protein N-phospho-L-histidine.</text>
        <dbReference type="EC" id="2.7.13.3"/>
    </reaction>
</comment>
<dbReference type="InterPro" id="IPR003594">
    <property type="entry name" value="HATPase_dom"/>
</dbReference>
<keyword evidence="8" id="KW-0902">Two-component regulatory system</keyword>
<keyword evidence="9" id="KW-0812">Transmembrane</keyword>
<evidence type="ECO:0000256" key="6">
    <source>
        <dbReference type="ARBA" id="ARBA00022777"/>
    </source>
</evidence>
<dbReference type="InterPro" id="IPR005467">
    <property type="entry name" value="His_kinase_dom"/>
</dbReference>
<dbReference type="SMART" id="SM00387">
    <property type="entry name" value="HATPase_c"/>
    <property type="match status" value="1"/>
</dbReference>
<evidence type="ECO:0000256" key="3">
    <source>
        <dbReference type="ARBA" id="ARBA00022553"/>
    </source>
</evidence>
<dbReference type="PROSITE" id="PS50109">
    <property type="entry name" value="HIS_KIN"/>
    <property type="match status" value="1"/>
</dbReference>
<feature type="transmembrane region" description="Helical" evidence="9">
    <location>
        <begin position="103"/>
        <end position="125"/>
    </location>
</feature>
<keyword evidence="7" id="KW-0067">ATP-binding</keyword>
<evidence type="ECO:0000256" key="9">
    <source>
        <dbReference type="SAM" id="Phobius"/>
    </source>
</evidence>
<dbReference type="EC" id="2.7.13.3" evidence="2"/>
<comment type="caution">
    <text evidence="11">The sequence shown here is derived from an EMBL/GenBank/DDBJ whole genome shotgun (WGS) entry which is preliminary data.</text>
</comment>
<dbReference type="Pfam" id="PF02518">
    <property type="entry name" value="HATPase_c"/>
    <property type="match status" value="1"/>
</dbReference>
<evidence type="ECO:0000259" key="10">
    <source>
        <dbReference type="PROSITE" id="PS50109"/>
    </source>
</evidence>
<dbReference type="RefSeq" id="WP_346113575.1">
    <property type="nucleotide sequence ID" value="NZ_BAAAMU010000131.1"/>
</dbReference>
<evidence type="ECO:0000313" key="11">
    <source>
        <dbReference type="EMBL" id="GAA1682874.1"/>
    </source>
</evidence>
<evidence type="ECO:0000313" key="12">
    <source>
        <dbReference type="Proteomes" id="UP001500064"/>
    </source>
</evidence>